<feature type="transmembrane region" description="Helical" evidence="2">
    <location>
        <begin position="372"/>
        <end position="390"/>
    </location>
</feature>
<feature type="transmembrane region" description="Helical" evidence="2">
    <location>
        <begin position="269"/>
        <end position="290"/>
    </location>
</feature>
<dbReference type="RefSeq" id="WP_248827088.1">
    <property type="nucleotide sequence ID" value="NZ_JALKFT010000061.1"/>
</dbReference>
<dbReference type="EMBL" id="JALKFT010000061">
    <property type="protein sequence ID" value="MCK9879039.1"/>
    <property type="molecule type" value="Genomic_DNA"/>
</dbReference>
<feature type="region of interest" description="Disordered" evidence="1">
    <location>
        <begin position="173"/>
        <end position="213"/>
    </location>
</feature>
<keyword evidence="2" id="KW-0472">Membrane</keyword>
<keyword evidence="2" id="KW-1133">Transmembrane helix</keyword>
<evidence type="ECO:0000256" key="1">
    <source>
        <dbReference type="SAM" id="MobiDB-lite"/>
    </source>
</evidence>
<evidence type="ECO:0000313" key="4">
    <source>
        <dbReference type="Proteomes" id="UP001201873"/>
    </source>
</evidence>
<reference evidence="3 4" key="1">
    <citation type="submission" date="2022-04" db="EMBL/GenBank/DDBJ databases">
        <title>Genome diversity in the genus Frankia.</title>
        <authorList>
            <person name="Carlos-Shanley C."/>
            <person name="Hahn D."/>
        </authorList>
    </citation>
    <scope>NUCLEOTIDE SEQUENCE [LARGE SCALE GENOMIC DNA]</scope>
    <source>
        <strain evidence="3 4">Ag45/Mut15</strain>
    </source>
</reference>
<keyword evidence="2" id="KW-0812">Transmembrane</keyword>
<feature type="transmembrane region" description="Helical" evidence="2">
    <location>
        <begin position="41"/>
        <end position="63"/>
    </location>
</feature>
<protein>
    <submittedName>
        <fullName evidence="3">Low temperature requirement protein A</fullName>
    </submittedName>
</protein>
<feature type="transmembrane region" description="Helical" evidence="2">
    <location>
        <begin position="101"/>
        <end position="121"/>
    </location>
</feature>
<feature type="transmembrane region" description="Helical" evidence="2">
    <location>
        <begin position="311"/>
        <end position="337"/>
    </location>
</feature>
<name>A0ABT0K6A0_9ACTN</name>
<dbReference type="PANTHER" id="PTHR36840:SF1">
    <property type="entry name" value="BLL5714 PROTEIN"/>
    <property type="match status" value="1"/>
</dbReference>
<feature type="transmembrane region" description="Helical" evidence="2">
    <location>
        <begin position="150"/>
        <end position="166"/>
    </location>
</feature>
<dbReference type="Proteomes" id="UP001201873">
    <property type="component" value="Unassembled WGS sequence"/>
</dbReference>
<comment type="caution">
    <text evidence="3">The sequence shown here is derived from an EMBL/GenBank/DDBJ whole genome shotgun (WGS) entry which is preliminary data.</text>
</comment>
<gene>
    <name evidence="3" type="ORF">MXD59_25325</name>
</gene>
<accession>A0ABT0K6A0</accession>
<feature type="transmembrane region" description="Helical" evidence="2">
    <location>
        <begin position="343"/>
        <end position="360"/>
    </location>
</feature>
<evidence type="ECO:0000313" key="3">
    <source>
        <dbReference type="EMBL" id="MCK9879039.1"/>
    </source>
</evidence>
<feature type="transmembrane region" description="Helical" evidence="2">
    <location>
        <begin position="16"/>
        <end position="35"/>
    </location>
</feature>
<feature type="transmembrane region" description="Helical" evidence="2">
    <location>
        <begin position="75"/>
        <end position="95"/>
    </location>
</feature>
<keyword evidence="4" id="KW-1185">Reference proteome</keyword>
<feature type="transmembrane region" description="Helical" evidence="2">
    <location>
        <begin position="238"/>
        <end position="257"/>
    </location>
</feature>
<feature type="transmembrane region" description="Helical" evidence="2">
    <location>
        <begin position="126"/>
        <end position="144"/>
    </location>
</feature>
<organism evidence="3 4">
    <name type="scientific">Frankia umida</name>
    <dbReference type="NCBI Taxonomy" id="573489"/>
    <lineage>
        <taxon>Bacteria</taxon>
        <taxon>Bacillati</taxon>
        <taxon>Actinomycetota</taxon>
        <taxon>Actinomycetes</taxon>
        <taxon>Frankiales</taxon>
        <taxon>Frankiaceae</taxon>
        <taxon>Frankia</taxon>
    </lineage>
</organism>
<dbReference type="InterPro" id="IPR010640">
    <property type="entry name" value="Low_temperature_requirement_A"/>
</dbReference>
<feature type="transmembrane region" description="Helical" evidence="2">
    <location>
        <begin position="396"/>
        <end position="416"/>
    </location>
</feature>
<dbReference type="Pfam" id="PF06772">
    <property type="entry name" value="LtrA"/>
    <property type="match status" value="1"/>
</dbReference>
<evidence type="ECO:0000256" key="2">
    <source>
        <dbReference type="SAM" id="Phobius"/>
    </source>
</evidence>
<sequence>MAEGAGTGKRVTWVELYFDLIFVFAVGQSAHIMVADPDWSGFGRALGLFMPLWWAWIGFVILYNRHGDDRATQRLFMLAGTLPCAVAAVETHAAADGHATAFILALAGIRLVLAVGFLVIVGRSSWVALGYGLSTVAFAVSAVVPGPWRIALWVFALLQEAAHLLLRDDDRGRRRGGSTRTVRGPSAGTDGEVAGGPAGVTAGRPARERPARRSRAAAVRARFRRPVDPARRVDAAHLAERFGLMMIILLGEVVIAVGEPAAEAAEHDAHYWLGLLSGLVLASALWWLYFTAAAPINEAVLRASGGHPAMAYGLYAGGHLSSAFALITMAAGVSLALSGEEEPTGAAWLLTIGLAVYLEGTRGLTTWRSSRPGRVLHTVVIGGTVCLALLRPLISTLGVLLVATAWAITLAAYVSWRAPERLRQVNDGPRAFLHSSAARD</sequence>
<proteinExistence type="predicted"/>
<dbReference type="PANTHER" id="PTHR36840">
    <property type="entry name" value="BLL5714 PROTEIN"/>
    <property type="match status" value="1"/>
</dbReference>